<dbReference type="PANTHER" id="PTHR35807">
    <property type="entry name" value="TRANSCRIPTIONAL REGULATOR REDD-RELATED"/>
    <property type="match status" value="1"/>
</dbReference>
<evidence type="ECO:0000259" key="6">
    <source>
        <dbReference type="PROSITE" id="PS51755"/>
    </source>
</evidence>
<dbReference type="RefSeq" id="WP_166380451.1">
    <property type="nucleotide sequence ID" value="NZ_BAAATT010000011.1"/>
</dbReference>
<comment type="similarity">
    <text evidence="1">Belongs to the AfsR/DnrI/RedD regulatory family.</text>
</comment>
<accession>A0A8J3LC77</accession>
<dbReference type="EMBL" id="BONJ01000001">
    <property type="protein sequence ID" value="GIG11980.1"/>
    <property type="molecule type" value="Genomic_DNA"/>
</dbReference>
<dbReference type="Pfam" id="PF03704">
    <property type="entry name" value="BTAD"/>
    <property type="match status" value="1"/>
</dbReference>
<dbReference type="Gene3D" id="1.25.40.10">
    <property type="entry name" value="Tetratricopeptide repeat domain"/>
    <property type="match status" value="1"/>
</dbReference>
<name>A0A8J3LC77_9ACTN</name>
<keyword evidence="2" id="KW-0805">Transcription regulation</keyword>
<dbReference type="SUPFAM" id="SSF46894">
    <property type="entry name" value="C-terminal effector domain of the bipartite response regulators"/>
    <property type="match status" value="1"/>
</dbReference>
<dbReference type="SMART" id="SM00862">
    <property type="entry name" value="Trans_reg_C"/>
    <property type="match status" value="1"/>
</dbReference>
<protein>
    <recommendedName>
        <fullName evidence="6">OmpR/PhoB-type domain-containing protein</fullName>
    </recommendedName>
</protein>
<dbReference type="GO" id="GO:0000160">
    <property type="term" value="P:phosphorelay signal transduction system"/>
    <property type="evidence" value="ECO:0007669"/>
    <property type="project" value="InterPro"/>
</dbReference>
<dbReference type="InterPro" id="IPR016032">
    <property type="entry name" value="Sig_transdc_resp-reg_C-effctor"/>
</dbReference>
<evidence type="ECO:0000256" key="3">
    <source>
        <dbReference type="ARBA" id="ARBA00023125"/>
    </source>
</evidence>
<keyword evidence="8" id="KW-1185">Reference proteome</keyword>
<keyword evidence="3 5" id="KW-0238">DNA-binding</keyword>
<dbReference type="AlphaFoldDB" id="A0A8J3LC77"/>
<feature type="DNA-binding region" description="OmpR/PhoB-type" evidence="5">
    <location>
        <begin position="1"/>
        <end position="94"/>
    </location>
</feature>
<dbReference type="InterPro" id="IPR005158">
    <property type="entry name" value="BTAD"/>
</dbReference>
<dbReference type="InterPro" id="IPR011990">
    <property type="entry name" value="TPR-like_helical_dom_sf"/>
</dbReference>
<dbReference type="PANTHER" id="PTHR35807:SF1">
    <property type="entry name" value="TRANSCRIPTIONAL REGULATOR REDD"/>
    <property type="match status" value="1"/>
</dbReference>
<dbReference type="Proteomes" id="UP000660339">
    <property type="component" value="Unassembled WGS sequence"/>
</dbReference>
<keyword evidence="4" id="KW-0804">Transcription</keyword>
<dbReference type="GO" id="GO:0003677">
    <property type="term" value="F:DNA binding"/>
    <property type="evidence" value="ECO:0007669"/>
    <property type="project" value="UniProtKB-UniRule"/>
</dbReference>
<evidence type="ECO:0000256" key="2">
    <source>
        <dbReference type="ARBA" id="ARBA00023015"/>
    </source>
</evidence>
<dbReference type="InterPro" id="IPR001867">
    <property type="entry name" value="OmpR/PhoB-type_DNA-bd"/>
</dbReference>
<organism evidence="7 8">
    <name type="scientific">Catellatospora methionotrophica</name>
    <dbReference type="NCBI Taxonomy" id="121620"/>
    <lineage>
        <taxon>Bacteria</taxon>
        <taxon>Bacillati</taxon>
        <taxon>Actinomycetota</taxon>
        <taxon>Actinomycetes</taxon>
        <taxon>Micromonosporales</taxon>
        <taxon>Micromonosporaceae</taxon>
        <taxon>Catellatospora</taxon>
    </lineage>
</organism>
<evidence type="ECO:0000313" key="7">
    <source>
        <dbReference type="EMBL" id="GIG11980.1"/>
    </source>
</evidence>
<reference evidence="7" key="1">
    <citation type="submission" date="2021-01" db="EMBL/GenBank/DDBJ databases">
        <title>Whole genome shotgun sequence of Catellatospora methionotrophica NBRC 14553.</title>
        <authorList>
            <person name="Komaki H."/>
            <person name="Tamura T."/>
        </authorList>
    </citation>
    <scope>NUCLEOTIDE SEQUENCE</scope>
    <source>
        <strain evidence="7">NBRC 14553</strain>
    </source>
</reference>
<evidence type="ECO:0000256" key="1">
    <source>
        <dbReference type="ARBA" id="ARBA00005820"/>
    </source>
</evidence>
<evidence type="ECO:0000256" key="4">
    <source>
        <dbReference type="ARBA" id="ARBA00023163"/>
    </source>
</evidence>
<dbReference type="Gene3D" id="1.10.10.10">
    <property type="entry name" value="Winged helix-like DNA-binding domain superfamily/Winged helix DNA-binding domain"/>
    <property type="match status" value="1"/>
</dbReference>
<dbReference type="SUPFAM" id="SSF48452">
    <property type="entry name" value="TPR-like"/>
    <property type="match status" value="1"/>
</dbReference>
<dbReference type="CDD" id="cd15831">
    <property type="entry name" value="BTAD"/>
    <property type="match status" value="1"/>
</dbReference>
<evidence type="ECO:0000313" key="8">
    <source>
        <dbReference type="Proteomes" id="UP000660339"/>
    </source>
</evidence>
<comment type="caution">
    <text evidence="7">The sequence shown here is derived from an EMBL/GenBank/DDBJ whole genome shotgun (WGS) entry which is preliminary data.</text>
</comment>
<feature type="domain" description="OmpR/PhoB-type" evidence="6">
    <location>
        <begin position="1"/>
        <end position="94"/>
    </location>
</feature>
<dbReference type="InterPro" id="IPR036388">
    <property type="entry name" value="WH-like_DNA-bd_sf"/>
</dbReference>
<evidence type="ECO:0000256" key="5">
    <source>
        <dbReference type="PROSITE-ProRule" id="PRU01091"/>
    </source>
</evidence>
<dbReference type="SMART" id="SM01043">
    <property type="entry name" value="BTAD"/>
    <property type="match status" value="1"/>
</dbReference>
<sequence length="285" mass="30478">MTVLGPFAAIRDGRPAALGGRRQRLVLAALLLARGRMLCADRLQELAWSDAGHVASRATLHGYVAQLRRALEPGHPHRAGELLVREGPGYALRLPAGALDADRFTDGVERGRLLLELGHTAEALSTLDGSLALWRGPAYTGIDAAPFVLPETTRLDGLYATAVELRLAAMLDLGRLPAALSELEAVVIEQPLRERGWELLALARYRAGRQGDALAALRGARTRLAAELGVDPGPALRRMETAILGQDDSLQATTWPGLRTRPRRSGGIAAVTRLRTAAPVESISA</sequence>
<dbReference type="GO" id="GO:0006355">
    <property type="term" value="P:regulation of DNA-templated transcription"/>
    <property type="evidence" value="ECO:0007669"/>
    <property type="project" value="InterPro"/>
</dbReference>
<dbReference type="InterPro" id="IPR051677">
    <property type="entry name" value="AfsR-DnrI-RedD_regulator"/>
</dbReference>
<proteinExistence type="inferred from homology"/>
<dbReference type="PROSITE" id="PS51755">
    <property type="entry name" value="OMPR_PHOB"/>
    <property type="match status" value="1"/>
</dbReference>
<gene>
    <name evidence="7" type="ORF">Cme02nite_03120</name>
</gene>